<dbReference type="EMBL" id="QDEB01042393">
    <property type="protein sequence ID" value="RZC38540.1"/>
    <property type="molecule type" value="Genomic_DNA"/>
</dbReference>
<reference evidence="1 2" key="1">
    <citation type="submission" date="2017-03" db="EMBL/GenBank/DDBJ databases">
        <title>Genome of the blue death feigning beetle - Asbolus verrucosus.</title>
        <authorList>
            <person name="Rider S.D."/>
        </authorList>
    </citation>
    <scope>NUCLEOTIDE SEQUENCE [LARGE SCALE GENOMIC DNA]</scope>
    <source>
        <strain evidence="1">Butters</strain>
        <tissue evidence="1">Head and leg muscle</tissue>
    </source>
</reference>
<keyword evidence="2" id="KW-1185">Reference proteome</keyword>
<feature type="non-terminal residue" evidence="1">
    <location>
        <position position="258"/>
    </location>
</feature>
<dbReference type="OrthoDB" id="6783784at2759"/>
<protein>
    <submittedName>
        <fullName evidence="1">Interaptin-like</fullName>
    </submittedName>
</protein>
<comment type="caution">
    <text evidence="1">The sequence shown here is derived from an EMBL/GenBank/DDBJ whole genome shotgun (WGS) entry which is preliminary data.</text>
</comment>
<evidence type="ECO:0000313" key="2">
    <source>
        <dbReference type="Proteomes" id="UP000292052"/>
    </source>
</evidence>
<proteinExistence type="predicted"/>
<organism evidence="1 2">
    <name type="scientific">Asbolus verrucosus</name>
    <name type="common">Desert ironclad beetle</name>
    <dbReference type="NCBI Taxonomy" id="1661398"/>
    <lineage>
        <taxon>Eukaryota</taxon>
        <taxon>Metazoa</taxon>
        <taxon>Ecdysozoa</taxon>
        <taxon>Arthropoda</taxon>
        <taxon>Hexapoda</taxon>
        <taxon>Insecta</taxon>
        <taxon>Pterygota</taxon>
        <taxon>Neoptera</taxon>
        <taxon>Endopterygota</taxon>
        <taxon>Coleoptera</taxon>
        <taxon>Polyphaga</taxon>
        <taxon>Cucujiformia</taxon>
        <taxon>Tenebrionidae</taxon>
        <taxon>Pimeliinae</taxon>
        <taxon>Asbolus</taxon>
    </lineage>
</organism>
<evidence type="ECO:0000313" key="1">
    <source>
        <dbReference type="EMBL" id="RZC38540.1"/>
    </source>
</evidence>
<name>A0A482W0F4_ASBVE</name>
<sequence>MEYNKATQMIGPFENMLEFINYNARQYTCEGENYVITSQARYRLYEQLSKMKEENMNKVEQCEKKKSIKNDSSGRQINQKTLESVGKKIEKLPKNQNFNKAFPNLLRHKHGNKKKVKNQDYLVDNFHAILKSQEFLFKNIIKLVNFLEKDAVFNVNDKKLEQIKYKLVACTDVLSNAVSSHNFSNIINNIIEDEITRCRFRHGECKTSAEINLKTPKPKGIEAALDNSQIVHDIRKLKIILRFKLRKKDCCLRKSSKN</sequence>
<gene>
    <name evidence="1" type="ORF">BDFB_006710</name>
</gene>
<dbReference type="AlphaFoldDB" id="A0A482W0F4"/>
<dbReference type="Proteomes" id="UP000292052">
    <property type="component" value="Unassembled WGS sequence"/>
</dbReference>
<accession>A0A482W0F4</accession>